<evidence type="ECO:0000313" key="1">
    <source>
        <dbReference type="EMBL" id="KAE9399850.1"/>
    </source>
</evidence>
<organism evidence="1 2">
    <name type="scientific">Gymnopus androsaceus JB14</name>
    <dbReference type="NCBI Taxonomy" id="1447944"/>
    <lineage>
        <taxon>Eukaryota</taxon>
        <taxon>Fungi</taxon>
        <taxon>Dikarya</taxon>
        <taxon>Basidiomycota</taxon>
        <taxon>Agaricomycotina</taxon>
        <taxon>Agaricomycetes</taxon>
        <taxon>Agaricomycetidae</taxon>
        <taxon>Agaricales</taxon>
        <taxon>Marasmiineae</taxon>
        <taxon>Omphalotaceae</taxon>
        <taxon>Gymnopus</taxon>
    </lineage>
</organism>
<dbReference type="OrthoDB" id="3215311at2759"/>
<gene>
    <name evidence="1" type="ORF">BT96DRAFT_939160</name>
</gene>
<evidence type="ECO:0000313" key="2">
    <source>
        <dbReference type="Proteomes" id="UP000799118"/>
    </source>
</evidence>
<name>A0A6A4HQ32_9AGAR</name>
<keyword evidence="2" id="KW-1185">Reference proteome</keyword>
<dbReference type="Proteomes" id="UP000799118">
    <property type="component" value="Unassembled WGS sequence"/>
</dbReference>
<dbReference type="EMBL" id="ML769464">
    <property type="protein sequence ID" value="KAE9399850.1"/>
    <property type="molecule type" value="Genomic_DNA"/>
</dbReference>
<accession>A0A6A4HQ32</accession>
<proteinExistence type="predicted"/>
<reference evidence="1" key="1">
    <citation type="journal article" date="2019" name="Environ. Microbiol.">
        <title>Fungal ecological strategies reflected in gene transcription - a case study of two litter decomposers.</title>
        <authorList>
            <person name="Barbi F."/>
            <person name="Kohler A."/>
            <person name="Barry K."/>
            <person name="Baskaran P."/>
            <person name="Daum C."/>
            <person name="Fauchery L."/>
            <person name="Ihrmark K."/>
            <person name="Kuo A."/>
            <person name="LaButti K."/>
            <person name="Lipzen A."/>
            <person name="Morin E."/>
            <person name="Grigoriev I.V."/>
            <person name="Henrissat B."/>
            <person name="Lindahl B."/>
            <person name="Martin F."/>
        </authorList>
    </citation>
    <scope>NUCLEOTIDE SEQUENCE</scope>
    <source>
        <strain evidence="1">JB14</strain>
    </source>
</reference>
<dbReference type="AlphaFoldDB" id="A0A6A4HQ32"/>
<protein>
    <submittedName>
        <fullName evidence="1">Uncharacterized protein</fullName>
    </submittedName>
</protein>
<sequence length="339" mass="38674">MHSDHAEDQKKLATLLEALKMVWDRELRGEDAMLSMDMVALFPLIAEATSATVEAAGGLEVWNSLLEDEQSRLNRGTFENLSLAQKRTIDLFIWTGCEIHKDLNTVKWGAIAMAKWWEDNNVLGPKKLLNRANRDDSYDWWSSWETHEGSALFNHKDDKKGQHDTYRIFMEEKLGHLATFPDTSNNRFQTHALAAEQLITYLDTYKEFLLLVKDRKEKQNWNYLEQNLWDALNNTPTLEELAALAVYSQTISVPYVAHIRSDPDQNALDMGPYHQEVLSACKAVIDDPEIILGPEAFHTPATLGSQMFHRPEVMYTIHQYGTFTASSTTSCPTILHGCI</sequence>